<sequence>MAIPGKCKTILIVEDDDDIRNVMVDLLESEGYITKAATNGKEALDVLGSMAKPCLVLLDMMMPIMNGRQFLDTIMADTLLAPIPVLIVSAVADKTNTEGSIGFLKKPIDIDVVLNVVSQYCK</sequence>
<evidence type="ECO:0000256" key="1">
    <source>
        <dbReference type="ARBA" id="ARBA00022553"/>
    </source>
</evidence>
<dbReference type="InterPro" id="IPR011006">
    <property type="entry name" value="CheY-like_superfamily"/>
</dbReference>
<evidence type="ECO:0000313" key="4">
    <source>
        <dbReference type="EMBL" id="WPU66973.1"/>
    </source>
</evidence>
<feature type="domain" description="Response regulatory" evidence="3">
    <location>
        <begin position="9"/>
        <end position="121"/>
    </location>
</feature>
<dbReference type="Pfam" id="PF00072">
    <property type="entry name" value="Response_reg"/>
    <property type="match status" value="1"/>
</dbReference>
<dbReference type="GO" id="GO:0000160">
    <property type="term" value="P:phosphorelay signal transduction system"/>
    <property type="evidence" value="ECO:0007669"/>
    <property type="project" value="InterPro"/>
</dbReference>
<accession>A0AAX4HUA9</accession>
<dbReference type="EMBL" id="CP139487">
    <property type="protein sequence ID" value="WPU66973.1"/>
    <property type="molecule type" value="Genomic_DNA"/>
</dbReference>
<dbReference type="InterPro" id="IPR050595">
    <property type="entry name" value="Bact_response_regulator"/>
</dbReference>
<dbReference type="Proteomes" id="UP001324634">
    <property type="component" value="Chromosome"/>
</dbReference>
<dbReference type="SUPFAM" id="SSF52172">
    <property type="entry name" value="CheY-like"/>
    <property type="match status" value="1"/>
</dbReference>
<organism evidence="4 5">
    <name type="scientific">Peredibacter starrii</name>
    <dbReference type="NCBI Taxonomy" id="28202"/>
    <lineage>
        <taxon>Bacteria</taxon>
        <taxon>Pseudomonadati</taxon>
        <taxon>Bdellovibrionota</taxon>
        <taxon>Bacteriovoracia</taxon>
        <taxon>Bacteriovoracales</taxon>
        <taxon>Bacteriovoracaceae</taxon>
        <taxon>Peredibacter</taxon>
    </lineage>
</organism>
<keyword evidence="1 2" id="KW-0597">Phosphoprotein</keyword>
<protein>
    <submittedName>
        <fullName evidence="4">Response regulator</fullName>
    </submittedName>
</protein>
<dbReference type="PROSITE" id="PS50110">
    <property type="entry name" value="RESPONSE_REGULATORY"/>
    <property type="match status" value="1"/>
</dbReference>
<dbReference type="Gene3D" id="3.40.50.2300">
    <property type="match status" value="1"/>
</dbReference>
<dbReference type="SMART" id="SM00448">
    <property type="entry name" value="REC"/>
    <property type="match status" value="1"/>
</dbReference>
<name>A0AAX4HUA9_9BACT</name>
<dbReference type="PANTHER" id="PTHR44591:SF3">
    <property type="entry name" value="RESPONSE REGULATORY DOMAIN-CONTAINING PROTEIN"/>
    <property type="match status" value="1"/>
</dbReference>
<evidence type="ECO:0000256" key="2">
    <source>
        <dbReference type="PROSITE-ProRule" id="PRU00169"/>
    </source>
</evidence>
<dbReference type="InterPro" id="IPR001789">
    <property type="entry name" value="Sig_transdc_resp-reg_receiver"/>
</dbReference>
<dbReference type="RefSeq" id="WP_321399706.1">
    <property type="nucleotide sequence ID" value="NZ_CP139487.1"/>
</dbReference>
<gene>
    <name evidence="4" type="ORF">SOO65_09440</name>
</gene>
<evidence type="ECO:0000313" key="5">
    <source>
        <dbReference type="Proteomes" id="UP001324634"/>
    </source>
</evidence>
<dbReference type="KEGG" id="psti:SOO65_09440"/>
<reference evidence="4 5" key="1">
    <citation type="submission" date="2023-11" db="EMBL/GenBank/DDBJ databases">
        <title>Peredibacter starrii A3.12.</title>
        <authorList>
            <person name="Mitchell R.J."/>
        </authorList>
    </citation>
    <scope>NUCLEOTIDE SEQUENCE [LARGE SCALE GENOMIC DNA]</scope>
    <source>
        <strain evidence="4 5">A3.12</strain>
    </source>
</reference>
<feature type="modified residue" description="4-aspartylphosphate" evidence="2">
    <location>
        <position position="59"/>
    </location>
</feature>
<keyword evidence="5" id="KW-1185">Reference proteome</keyword>
<dbReference type="PANTHER" id="PTHR44591">
    <property type="entry name" value="STRESS RESPONSE REGULATOR PROTEIN 1"/>
    <property type="match status" value="1"/>
</dbReference>
<dbReference type="AlphaFoldDB" id="A0AAX4HUA9"/>
<evidence type="ECO:0000259" key="3">
    <source>
        <dbReference type="PROSITE" id="PS50110"/>
    </source>
</evidence>
<proteinExistence type="predicted"/>